<dbReference type="EMBL" id="JAAEDL010000001">
    <property type="protein sequence ID" value="MBR0679132.1"/>
    <property type="molecule type" value="Genomic_DNA"/>
</dbReference>
<reference evidence="1" key="1">
    <citation type="submission" date="2020-01" db="EMBL/GenBank/DDBJ databases">
        <authorList>
            <person name="Rat A."/>
        </authorList>
    </citation>
    <scope>NUCLEOTIDE SEQUENCE</scope>
    <source>
        <strain evidence="1">LMG 31228</strain>
    </source>
</reference>
<dbReference type="Proteomes" id="UP001138709">
    <property type="component" value="Unassembled WGS sequence"/>
</dbReference>
<dbReference type="PANTHER" id="PTHR38436:SF1">
    <property type="entry name" value="ESTER CYCLASE"/>
    <property type="match status" value="1"/>
</dbReference>
<dbReference type="GO" id="GO:0030638">
    <property type="term" value="P:polyketide metabolic process"/>
    <property type="evidence" value="ECO:0007669"/>
    <property type="project" value="InterPro"/>
</dbReference>
<sequence length="85" mass="9640">MARIRAAFPDWREEIEEVVFEADRIVVRYVSTGTQDGPFLDRPPSGAKVRVDGISIFRIADGRIAEQWCLIDDLAFFQQIRQGAG</sequence>
<evidence type="ECO:0000313" key="2">
    <source>
        <dbReference type="Proteomes" id="UP001138709"/>
    </source>
</evidence>
<dbReference type="PANTHER" id="PTHR38436">
    <property type="entry name" value="POLYKETIDE CYCLASE SNOAL-LIKE DOMAIN"/>
    <property type="match status" value="1"/>
</dbReference>
<dbReference type="InterPro" id="IPR009959">
    <property type="entry name" value="Cyclase_SnoaL-like"/>
</dbReference>
<gene>
    <name evidence="1" type="ORF">GXW74_01435</name>
</gene>
<protein>
    <submittedName>
        <fullName evidence="1">Ester cyclase</fullName>
    </submittedName>
</protein>
<dbReference type="AlphaFoldDB" id="A0A9X9X5Z6"/>
<name>A0A9X9X5Z6_9PROT</name>
<evidence type="ECO:0000313" key="1">
    <source>
        <dbReference type="EMBL" id="MBR0679132.1"/>
    </source>
</evidence>
<organism evidence="1 2">
    <name type="scientific">Neoroseomonas eburnea</name>
    <dbReference type="NCBI Taxonomy" id="1346889"/>
    <lineage>
        <taxon>Bacteria</taxon>
        <taxon>Pseudomonadati</taxon>
        <taxon>Pseudomonadota</taxon>
        <taxon>Alphaproteobacteria</taxon>
        <taxon>Acetobacterales</taxon>
        <taxon>Acetobacteraceae</taxon>
        <taxon>Neoroseomonas</taxon>
    </lineage>
</organism>
<dbReference type="Gene3D" id="3.10.450.50">
    <property type="match status" value="1"/>
</dbReference>
<comment type="caution">
    <text evidence="1">The sequence shown here is derived from an EMBL/GenBank/DDBJ whole genome shotgun (WGS) entry which is preliminary data.</text>
</comment>
<keyword evidence="2" id="KW-1185">Reference proteome</keyword>
<accession>A0A9X9X5Z6</accession>
<proteinExistence type="predicted"/>
<dbReference type="InterPro" id="IPR032710">
    <property type="entry name" value="NTF2-like_dom_sf"/>
</dbReference>
<dbReference type="SUPFAM" id="SSF54427">
    <property type="entry name" value="NTF2-like"/>
    <property type="match status" value="1"/>
</dbReference>
<dbReference type="Pfam" id="PF07366">
    <property type="entry name" value="SnoaL"/>
    <property type="match status" value="1"/>
</dbReference>
<reference evidence="1" key="2">
    <citation type="journal article" date="2021" name="Syst. Appl. Microbiol.">
        <title>Roseomonas hellenica sp. nov., isolated from roots of wild-growing Alkanna tinctoria.</title>
        <authorList>
            <person name="Rat A."/>
            <person name="Naranjo H.D."/>
            <person name="Lebbe L."/>
            <person name="Cnockaert M."/>
            <person name="Krigas N."/>
            <person name="Grigoriadou K."/>
            <person name="Maloupa E."/>
            <person name="Willems A."/>
        </authorList>
    </citation>
    <scope>NUCLEOTIDE SEQUENCE</scope>
    <source>
        <strain evidence="1">LMG 31228</strain>
    </source>
</reference>